<dbReference type="AlphaFoldDB" id="A0A3B9QTX3"/>
<feature type="non-terminal residue" evidence="2">
    <location>
        <position position="43"/>
    </location>
</feature>
<dbReference type="EMBL" id="DMDD01000119">
    <property type="protein sequence ID" value="HAF72398.1"/>
    <property type="molecule type" value="Genomic_DNA"/>
</dbReference>
<feature type="region of interest" description="Disordered" evidence="1">
    <location>
        <begin position="23"/>
        <end position="43"/>
    </location>
</feature>
<evidence type="ECO:0000313" key="3">
    <source>
        <dbReference type="Proteomes" id="UP000260925"/>
    </source>
</evidence>
<organism evidence="2 3">
    <name type="scientific">Corynebacterium variabile</name>
    <dbReference type="NCBI Taxonomy" id="1727"/>
    <lineage>
        <taxon>Bacteria</taxon>
        <taxon>Bacillati</taxon>
        <taxon>Actinomycetota</taxon>
        <taxon>Actinomycetes</taxon>
        <taxon>Mycobacteriales</taxon>
        <taxon>Corynebacteriaceae</taxon>
        <taxon>Corynebacterium</taxon>
    </lineage>
</organism>
<name>A0A3B9QTX3_9CORY</name>
<reference evidence="2 3" key="1">
    <citation type="journal article" date="2018" name="Nat. Biotechnol.">
        <title>A standardized bacterial taxonomy based on genome phylogeny substantially revises the tree of life.</title>
        <authorList>
            <person name="Parks D.H."/>
            <person name="Chuvochina M."/>
            <person name="Waite D.W."/>
            <person name="Rinke C."/>
            <person name="Skarshewski A."/>
            <person name="Chaumeil P.A."/>
            <person name="Hugenholtz P."/>
        </authorList>
    </citation>
    <scope>NUCLEOTIDE SEQUENCE [LARGE SCALE GENOMIC DNA]</scope>
    <source>
        <strain evidence="2">UBA9851</strain>
    </source>
</reference>
<comment type="caution">
    <text evidence="2">The sequence shown here is derived from an EMBL/GenBank/DDBJ whole genome shotgun (WGS) entry which is preliminary data.</text>
</comment>
<proteinExistence type="predicted"/>
<accession>A0A3B9QTX3</accession>
<gene>
    <name evidence="2" type="ORF">DCL06_05305</name>
</gene>
<evidence type="ECO:0000313" key="2">
    <source>
        <dbReference type="EMBL" id="HAF72398.1"/>
    </source>
</evidence>
<dbReference type="Proteomes" id="UP000260925">
    <property type="component" value="Unassembled WGS sequence"/>
</dbReference>
<evidence type="ECO:0000256" key="1">
    <source>
        <dbReference type="SAM" id="MobiDB-lite"/>
    </source>
</evidence>
<sequence length="43" mass="4883">MGYVEAGGYDRDMNYIDDRVVEHPEGDREWPGQAGRYPLLASP</sequence>
<protein>
    <submittedName>
        <fullName evidence="2">Glutathione-dependent reductase</fullName>
    </submittedName>
</protein>